<proteinExistence type="predicted"/>
<feature type="domain" description="Putative regulatory protein FmdB zinc ribbon" evidence="1">
    <location>
        <begin position="1"/>
        <end position="40"/>
    </location>
</feature>
<gene>
    <name evidence="2" type="ORF">LCGC14_2169170</name>
</gene>
<comment type="caution">
    <text evidence="2">The sequence shown here is derived from an EMBL/GenBank/DDBJ whole genome shotgun (WGS) entry which is preliminary data.</text>
</comment>
<dbReference type="NCBIfam" id="TIGR02605">
    <property type="entry name" value="CxxC_CxxC_SSSS"/>
    <property type="match status" value="1"/>
</dbReference>
<dbReference type="EMBL" id="LAZR01027970">
    <property type="protein sequence ID" value="KKL64032.1"/>
    <property type="molecule type" value="Genomic_DNA"/>
</dbReference>
<protein>
    <recommendedName>
        <fullName evidence="1">Putative regulatory protein FmdB zinc ribbon domain-containing protein</fullName>
    </recommendedName>
</protein>
<dbReference type="SMART" id="SM00834">
    <property type="entry name" value="CxxC_CXXC_SSSS"/>
    <property type="match status" value="1"/>
</dbReference>
<dbReference type="Pfam" id="PF09723">
    <property type="entry name" value="Zn_ribbon_8"/>
    <property type="match status" value="1"/>
</dbReference>
<name>A0A0F9GLJ0_9ZZZZ</name>
<accession>A0A0F9GLJ0</accession>
<evidence type="ECO:0000259" key="1">
    <source>
        <dbReference type="SMART" id="SM00834"/>
    </source>
</evidence>
<sequence>MPNYEYECSRHGRFEESQSMMSEHKANCPNCGGVAQRIFSKSIGIRVINPVRREFGSLAPSQLIPSKVPGGLPSYVISEGALEQEEIDHIGLVEDEREVARQKQEKSDTKKAIGNLASVAKKQKRGSRFSTMQKVKAEGM</sequence>
<evidence type="ECO:0000313" key="2">
    <source>
        <dbReference type="EMBL" id="KKL64032.1"/>
    </source>
</evidence>
<organism evidence="2">
    <name type="scientific">marine sediment metagenome</name>
    <dbReference type="NCBI Taxonomy" id="412755"/>
    <lineage>
        <taxon>unclassified sequences</taxon>
        <taxon>metagenomes</taxon>
        <taxon>ecological metagenomes</taxon>
    </lineage>
</organism>
<dbReference type="AlphaFoldDB" id="A0A0F9GLJ0"/>
<reference evidence="2" key="1">
    <citation type="journal article" date="2015" name="Nature">
        <title>Complex archaea that bridge the gap between prokaryotes and eukaryotes.</title>
        <authorList>
            <person name="Spang A."/>
            <person name="Saw J.H."/>
            <person name="Jorgensen S.L."/>
            <person name="Zaremba-Niedzwiedzka K."/>
            <person name="Martijn J."/>
            <person name="Lind A.E."/>
            <person name="van Eijk R."/>
            <person name="Schleper C."/>
            <person name="Guy L."/>
            <person name="Ettema T.J."/>
        </authorList>
    </citation>
    <scope>NUCLEOTIDE SEQUENCE</scope>
</reference>
<dbReference type="InterPro" id="IPR013429">
    <property type="entry name" value="Regulatory_FmdB_Zinc_ribbon"/>
</dbReference>